<evidence type="ECO:0000256" key="1">
    <source>
        <dbReference type="ARBA" id="ARBA00013194"/>
    </source>
</evidence>
<protein>
    <recommendedName>
        <fullName evidence="1">peptidylprolyl isomerase</fullName>
        <ecNumber evidence="1">5.2.1.8</ecNumber>
    </recommendedName>
</protein>
<keyword evidence="2" id="KW-0697">Rotamase</keyword>
<evidence type="ECO:0000313" key="7">
    <source>
        <dbReference type="EMBL" id="WOX27557.1"/>
    </source>
</evidence>
<evidence type="ECO:0000313" key="6">
    <source>
        <dbReference type="EMBL" id="NLR19858.1"/>
    </source>
</evidence>
<feature type="domain" description="PPIase cyclophilin-type" evidence="5">
    <location>
        <begin position="54"/>
        <end position="235"/>
    </location>
</feature>
<dbReference type="EC" id="5.2.1.8" evidence="1"/>
<reference evidence="7 9" key="2">
    <citation type="submission" date="2023-10" db="EMBL/GenBank/DDBJ databases">
        <title>To unveil natural product biosynthetic capacity in Pseudoalteromonas.</title>
        <authorList>
            <person name="Wang J."/>
        </authorList>
    </citation>
    <scope>NUCLEOTIDE SEQUENCE [LARGE SCALE GENOMIC DNA]</scope>
    <source>
        <strain evidence="7 9">DSM 15914</strain>
    </source>
</reference>
<dbReference type="RefSeq" id="WP_193521397.1">
    <property type="nucleotide sequence ID" value="NZ_CBCSDF010000003.1"/>
</dbReference>
<dbReference type="PROSITE" id="PS50072">
    <property type="entry name" value="CSA_PPIASE_2"/>
    <property type="match status" value="1"/>
</dbReference>
<keyword evidence="3 6" id="KW-0413">Isomerase</keyword>
<dbReference type="GO" id="GO:0003755">
    <property type="term" value="F:peptidyl-prolyl cis-trans isomerase activity"/>
    <property type="evidence" value="ECO:0007669"/>
    <property type="project" value="UniProtKB-KW"/>
</dbReference>
<dbReference type="Proteomes" id="UP001304419">
    <property type="component" value="Chromosome 1"/>
</dbReference>
<sequence>MKKTLLLIALAISTSPVLAKPYTKSPSEVVAEAKSSDWQQLDPENILKIELQTGPVYIALNPELAPNHVANIKALAREGFYTNLSMYRFVENFVAQGGDMSDKKMPQKGKKAIAAEFFYSTESTLKITSLDAVDGYAPRTGFLNGFAVGQNEAGTKTWMTHCVGSFAMARTNDTNSGGTEFYITLTPQRYLDKNTTVFGQLLSGMEHVQHLDRKPVAGQAFNVIKGVTVLADVKGAPSFKRLKTNTPIFESLIAARKNRAGDWFVDTPNHTDICSVPVPVEMEDVTGE</sequence>
<dbReference type="CDD" id="cd00317">
    <property type="entry name" value="cyclophilin"/>
    <property type="match status" value="1"/>
</dbReference>
<organism evidence="6 8">
    <name type="scientific">Pseudoalteromonas maricaloris</name>
    <dbReference type="NCBI Taxonomy" id="184924"/>
    <lineage>
        <taxon>Bacteria</taxon>
        <taxon>Pseudomonadati</taxon>
        <taxon>Pseudomonadota</taxon>
        <taxon>Gammaproteobacteria</taxon>
        <taxon>Alteromonadales</taxon>
        <taxon>Pseudoalteromonadaceae</taxon>
        <taxon>Pseudoalteromonas</taxon>
    </lineage>
</organism>
<evidence type="ECO:0000256" key="3">
    <source>
        <dbReference type="ARBA" id="ARBA00023235"/>
    </source>
</evidence>
<dbReference type="PANTHER" id="PTHR45625:SF4">
    <property type="entry name" value="PEPTIDYLPROLYL ISOMERASE DOMAIN AND WD REPEAT-CONTAINING PROTEIN 1"/>
    <property type="match status" value="1"/>
</dbReference>
<dbReference type="Gene3D" id="2.40.100.10">
    <property type="entry name" value="Cyclophilin-like"/>
    <property type="match status" value="1"/>
</dbReference>
<feature type="chain" id="PRO_5034061967" description="peptidylprolyl isomerase" evidence="4">
    <location>
        <begin position="20"/>
        <end position="288"/>
    </location>
</feature>
<dbReference type="SUPFAM" id="SSF50891">
    <property type="entry name" value="Cyclophilin-like"/>
    <property type="match status" value="1"/>
</dbReference>
<dbReference type="AlphaFoldDB" id="A0A8I2GY49"/>
<name>A0A8I2GY49_9GAMM</name>
<proteinExistence type="predicted"/>
<dbReference type="PANTHER" id="PTHR45625">
    <property type="entry name" value="PEPTIDYL-PROLYL CIS-TRANS ISOMERASE-RELATED"/>
    <property type="match status" value="1"/>
</dbReference>
<reference evidence="6" key="1">
    <citation type="submission" date="2019-10" db="EMBL/GenBank/DDBJ databases">
        <authorList>
            <person name="Paulsen S."/>
        </authorList>
    </citation>
    <scope>NUCLEOTIDE SEQUENCE</scope>
    <source>
        <strain evidence="6">LMG 19692</strain>
    </source>
</reference>
<evidence type="ECO:0000313" key="8">
    <source>
        <dbReference type="Proteomes" id="UP000646877"/>
    </source>
</evidence>
<evidence type="ECO:0000256" key="4">
    <source>
        <dbReference type="SAM" id="SignalP"/>
    </source>
</evidence>
<dbReference type="EMBL" id="CP137578">
    <property type="protein sequence ID" value="WOX27557.1"/>
    <property type="molecule type" value="Genomic_DNA"/>
</dbReference>
<keyword evidence="4" id="KW-0732">Signal</keyword>
<accession>A0A8I2GY49</accession>
<dbReference type="EMBL" id="WEIA01000001">
    <property type="protein sequence ID" value="NLR19858.1"/>
    <property type="molecule type" value="Genomic_DNA"/>
</dbReference>
<dbReference type="InterPro" id="IPR029000">
    <property type="entry name" value="Cyclophilin-like_dom_sf"/>
</dbReference>
<evidence type="ECO:0000256" key="2">
    <source>
        <dbReference type="ARBA" id="ARBA00023110"/>
    </source>
</evidence>
<keyword evidence="9" id="KW-1185">Reference proteome</keyword>
<dbReference type="InterPro" id="IPR044666">
    <property type="entry name" value="Cyclophilin_A-like"/>
</dbReference>
<dbReference type="Pfam" id="PF00160">
    <property type="entry name" value="Pro_isomerase"/>
    <property type="match status" value="1"/>
</dbReference>
<dbReference type="Proteomes" id="UP000646877">
    <property type="component" value="Unassembled WGS sequence"/>
</dbReference>
<dbReference type="InterPro" id="IPR002130">
    <property type="entry name" value="Cyclophilin-type_PPIase_dom"/>
</dbReference>
<evidence type="ECO:0000313" key="9">
    <source>
        <dbReference type="Proteomes" id="UP001304419"/>
    </source>
</evidence>
<gene>
    <name evidence="6" type="ORF">F9Y85_00620</name>
    <name evidence="7" type="ORF">R5H13_12945</name>
</gene>
<evidence type="ECO:0000259" key="5">
    <source>
        <dbReference type="PROSITE" id="PS50072"/>
    </source>
</evidence>
<feature type="signal peptide" evidence="4">
    <location>
        <begin position="1"/>
        <end position="19"/>
    </location>
</feature>